<protein>
    <submittedName>
        <fullName evidence="1">Uncharacterized protein</fullName>
    </submittedName>
</protein>
<proteinExistence type="predicted"/>
<evidence type="ECO:0000313" key="1">
    <source>
        <dbReference type="EMBL" id="KFN41345.1"/>
    </source>
</evidence>
<dbReference type="Proteomes" id="UP000029385">
    <property type="component" value="Unassembled WGS sequence"/>
</dbReference>
<dbReference type="AlphaFoldDB" id="A0A091BA78"/>
<gene>
    <name evidence="1" type="ORF">N789_05580</name>
</gene>
<organism evidence="1 2">
    <name type="scientific">Arenimonas oryziterrae DSM 21050 = YC6267</name>
    <dbReference type="NCBI Taxonomy" id="1121015"/>
    <lineage>
        <taxon>Bacteria</taxon>
        <taxon>Pseudomonadati</taxon>
        <taxon>Pseudomonadota</taxon>
        <taxon>Gammaproteobacteria</taxon>
        <taxon>Lysobacterales</taxon>
        <taxon>Lysobacteraceae</taxon>
        <taxon>Arenimonas</taxon>
    </lineage>
</organism>
<comment type="caution">
    <text evidence="1">The sequence shown here is derived from an EMBL/GenBank/DDBJ whole genome shotgun (WGS) entry which is preliminary data.</text>
</comment>
<dbReference type="EMBL" id="AVCI01000045">
    <property type="protein sequence ID" value="KFN41345.1"/>
    <property type="molecule type" value="Genomic_DNA"/>
</dbReference>
<name>A0A091BA78_9GAMM</name>
<accession>A0A091BA78</accession>
<keyword evidence="2" id="KW-1185">Reference proteome</keyword>
<evidence type="ECO:0000313" key="2">
    <source>
        <dbReference type="Proteomes" id="UP000029385"/>
    </source>
</evidence>
<sequence>MAEIYGRYLYTIPSSEKWELVGEWEYPGKTQEIMSHYTTSIVKVRGNYVGIYSGDVLGGCCFWPQGALLVRGVEGAYFNPITEDVYTINSDGSLRIIGRDGLITIAQQTPAEESFSDSWD</sequence>
<reference evidence="1 2" key="1">
    <citation type="submission" date="2013-09" db="EMBL/GenBank/DDBJ databases">
        <title>Genome sequencing of Arenimonas oryziterrae.</title>
        <authorList>
            <person name="Chen F."/>
            <person name="Wang G."/>
        </authorList>
    </citation>
    <scope>NUCLEOTIDE SEQUENCE [LARGE SCALE GENOMIC DNA]</scope>
    <source>
        <strain evidence="1 2">YC6267</strain>
    </source>
</reference>